<reference evidence="3 4" key="1">
    <citation type="submission" date="2021-06" db="EMBL/GenBank/DDBJ databases">
        <title>A haploid diamondback moth (Plutella xylostella L.) genome assembly resolves 31 chromosomes and identifies a diamide resistance mutation.</title>
        <authorList>
            <person name="Ward C.M."/>
            <person name="Perry K.D."/>
            <person name="Baker G."/>
            <person name="Powis K."/>
            <person name="Heckel D.G."/>
            <person name="Baxter S.W."/>
        </authorList>
    </citation>
    <scope>NUCLEOTIDE SEQUENCE [LARGE SCALE GENOMIC DNA]</scope>
    <source>
        <strain evidence="3 4">LV</strain>
        <tissue evidence="3">Single pupa</tissue>
    </source>
</reference>
<keyword evidence="2" id="KW-0472">Membrane</keyword>
<keyword evidence="2" id="KW-1133">Transmembrane helix</keyword>
<keyword evidence="2" id="KW-0812">Transmembrane</keyword>
<evidence type="ECO:0000256" key="2">
    <source>
        <dbReference type="SAM" id="Phobius"/>
    </source>
</evidence>
<feature type="transmembrane region" description="Helical" evidence="2">
    <location>
        <begin position="182"/>
        <end position="199"/>
    </location>
</feature>
<gene>
    <name evidence="3" type="ORF">JYU34_000001</name>
</gene>
<dbReference type="EMBL" id="JAHIBW010000001">
    <property type="protein sequence ID" value="KAG7312939.1"/>
    <property type="molecule type" value="Genomic_DNA"/>
</dbReference>
<accession>A0ABQ7R6L5</accession>
<keyword evidence="1" id="KW-0175">Coiled coil</keyword>
<proteinExistence type="predicted"/>
<evidence type="ECO:0000256" key="1">
    <source>
        <dbReference type="SAM" id="Coils"/>
    </source>
</evidence>
<organism evidence="3 4">
    <name type="scientific">Plutella xylostella</name>
    <name type="common">Diamondback moth</name>
    <name type="synonym">Plutella maculipennis</name>
    <dbReference type="NCBI Taxonomy" id="51655"/>
    <lineage>
        <taxon>Eukaryota</taxon>
        <taxon>Metazoa</taxon>
        <taxon>Ecdysozoa</taxon>
        <taxon>Arthropoda</taxon>
        <taxon>Hexapoda</taxon>
        <taxon>Insecta</taxon>
        <taxon>Pterygota</taxon>
        <taxon>Neoptera</taxon>
        <taxon>Endopterygota</taxon>
        <taxon>Lepidoptera</taxon>
        <taxon>Glossata</taxon>
        <taxon>Ditrysia</taxon>
        <taxon>Yponomeutoidea</taxon>
        <taxon>Plutellidae</taxon>
        <taxon>Plutella</taxon>
    </lineage>
</organism>
<feature type="transmembrane region" description="Helical" evidence="2">
    <location>
        <begin position="219"/>
        <end position="242"/>
    </location>
</feature>
<protein>
    <submittedName>
        <fullName evidence="3">Uncharacterized protein</fullName>
    </submittedName>
</protein>
<evidence type="ECO:0000313" key="4">
    <source>
        <dbReference type="Proteomes" id="UP000823941"/>
    </source>
</evidence>
<feature type="coiled-coil region" evidence="1">
    <location>
        <begin position="2"/>
        <end position="57"/>
    </location>
</feature>
<keyword evidence="4" id="KW-1185">Reference proteome</keyword>
<sequence length="315" mass="36366">MTLELTLEIRQLREDLQAARGEIQQFRAEMFDLKSSLTDTNDRLASVVSRVDRLEKKVEDTPETSQLESTVAELKLELQERDQRELSNDLDISNLPEELGENPIHLVTLVAAKLGVILEERDIVSAERVGSRHELMLIFKQKNICDFNMLSVNFTVKVRTNLPSRCIYHSRIAYLNNRLCKLMFIAINVILFCTVLPCLKGDRLSLYVLLNLRCAQLMLLFCLVRTTTFVLCWLLLSVLPLWPCRILNSICTYSHTLCLVPTRINKNHSLYIVYIVLPCRPKLLLIAPHFAFKITPHIQIFISYDILFSPICIYD</sequence>
<name>A0ABQ7R6L5_PLUXY</name>
<evidence type="ECO:0000313" key="3">
    <source>
        <dbReference type="EMBL" id="KAG7312939.1"/>
    </source>
</evidence>
<dbReference type="Proteomes" id="UP000823941">
    <property type="component" value="Chromosome 1"/>
</dbReference>
<comment type="caution">
    <text evidence="3">The sequence shown here is derived from an EMBL/GenBank/DDBJ whole genome shotgun (WGS) entry which is preliminary data.</text>
</comment>